<proteinExistence type="predicted"/>
<dbReference type="RefSeq" id="WP_171742319.1">
    <property type="nucleotide sequence ID" value="NZ_CP053436.1"/>
</dbReference>
<dbReference type="Proteomes" id="UP000502756">
    <property type="component" value="Plasmid pTS"/>
</dbReference>
<reference evidence="1 2" key="1">
    <citation type="submission" date="2020-05" db="EMBL/GenBank/DDBJ databases">
        <title>Genome sequencing of Spirosoma sp. TS118.</title>
        <authorList>
            <person name="Lee J.-H."/>
            <person name="Jeong S."/>
            <person name="Zhao L."/>
            <person name="Jung J.-H."/>
            <person name="Kim M.-K."/>
            <person name="Lim S."/>
        </authorList>
    </citation>
    <scope>NUCLEOTIDE SEQUENCE [LARGE SCALE GENOMIC DNA]</scope>
    <source>
        <strain evidence="1 2">TS118</strain>
        <plasmid evidence="2">pts</plasmid>
    </source>
</reference>
<gene>
    <name evidence="1" type="ORF">HNV11_23760</name>
</gene>
<protein>
    <submittedName>
        <fullName evidence="1">Uncharacterized protein</fullName>
    </submittedName>
</protein>
<sequence>MSQILESGQVVNTADKTIHQTRIPGLGKLEYSFNWNNKLDCLHYTTMRLENPGKYQVGRKFGVYLNGKHIHDAQVIEVKSLTINQITEWSARLDTGLSKAKCIDLLKTMYKNKQIDWTTQKLNWVLLEKL</sequence>
<name>A0A6M5YGM1_9BACT</name>
<accession>A0A6M5YGM1</accession>
<evidence type="ECO:0000313" key="2">
    <source>
        <dbReference type="Proteomes" id="UP000502756"/>
    </source>
</evidence>
<keyword evidence="1" id="KW-0614">Plasmid</keyword>
<dbReference type="KEGG" id="stae:HNV11_23760"/>
<evidence type="ECO:0000313" key="1">
    <source>
        <dbReference type="EMBL" id="QJW92491.1"/>
    </source>
</evidence>
<keyword evidence="2" id="KW-1185">Reference proteome</keyword>
<organism evidence="1 2">
    <name type="scientific">Spirosoma taeanense</name>
    <dbReference type="NCBI Taxonomy" id="2735870"/>
    <lineage>
        <taxon>Bacteria</taxon>
        <taxon>Pseudomonadati</taxon>
        <taxon>Bacteroidota</taxon>
        <taxon>Cytophagia</taxon>
        <taxon>Cytophagales</taxon>
        <taxon>Cytophagaceae</taxon>
        <taxon>Spirosoma</taxon>
    </lineage>
</organism>
<dbReference type="EMBL" id="CP053436">
    <property type="protein sequence ID" value="QJW92491.1"/>
    <property type="molecule type" value="Genomic_DNA"/>
</dbReference>
<dbReference type="AlphaFoldDB" id="A0A6M5YGM1"/>
<geneLocation type="plasmid" evidence="2">
    <name>pts</name>
</geneLocation>